<evidence type="ECO:0000313" key="2">
    <source>
        <dbReference type="EMBL" id="WOK05245.1"/>
    </source>
</evidence>
<dbReference type="Gene3D" id="3.30.460.10">
    <property type="entry name" value="Beta Polymerase, domain 2"/>
    <property type="match status" value="1"/>
</dbReference>
<evidence type="ECO:0000259" key="1">
    <source>
        <dbReference type="Pfam" id="PF18765"/>
    </source>
</evidence>
<dbReference type="InterPro" id="IPR041633">
    <property type="entry name" value="Polbeta"/>
</dbReference>
<organism evidence="2 3">
    <name type="scientific">Imperialibacter roseus</name>
    <dbReference type="NCBI Taxonomy" id="1324217"/>
    <lineage>
        <taxon>Bacteria</taxon>
        <taxon>Pseudomonadati</taxon>
        <taxon>Bacteroidota</taxon>
        <taxon>Cytophagia</taxon>
        <taxon>Cytophagales</taxon>
        <taxon>Flammeovirgaceae</taxon>
        <taxon>Imperialibacter</taxon>
    </lineage>
</organism>
<dbReference type="CDD" id="cd05403">
    <property type="entry name" value="NT_KNTase_like"/>
    <property type="match status" value="1"/>
</dbReference>
<dbReference type="SUPFAM" id="SSF81301">
    <property type="entry name" value="Nucleotidyltransferase"/>
    <property type="match status" value="1"/>
</dbReference>
<feature type="domain" description="Polymerase beta nucleotidyltransferase" evidence="1">
    <location>
        <begin position="13"/>
        <end position="102"/>
    </location>
</feature>
<evidence type="ECO:0000313" key="3">
    <source>
        <dbReference type="Proteomes" id="UP001302349"/>
    </source>
</evidence>
<keyword evidence="3" id="KW-1185">Reference proteome</keyword>
<dbReference type="Pfam" id="PF18765">
    <property type="entry name" value="Polbeta"/>
    <property type="match status" value="1"/>
</dbReference>
<dbReference type="Proteomes" id="UP001302349">
    <property type="component" value="Chromosome"/>
</dbReference>
<gene>
    <name evidence="2" type="ORF">RT717_19375</name>
</gene>
<name>A0ABZ0IMP5_9BACT</name>
<proteinExistence type="predicted"/>
<reference evidence="2 3" key="1">
    <citation type="journal article" date="2023" name="Microbiol. Resour. Announc.">
        <title>Complete Genome Sequence of Imperialibacter roseus strain P4T.</title>
        <authorList>
            <person name="Tizabi D.R."/>
            <person name="Bachvaroff T."/>
            <person name="Hill R.T."/>
        </authorList>
    </citation>
    <scope>NUCLEOTIDE SEQUENCE [LARGE SCALE GENOMIC DNA]</scope>
    <source>
        <strain evidence="2 3">P4T</strain>
    </source>
</reference>
<accession>A0ABZ0IMP5</accession>
<dbReference type="InterPro" id="IPR043519">
    <property type="entry name" value="NT_sf"/>
</dbReference>
<protein>
    <submittedName>
        <fullName evidence="2">Nucleotidyltransferase domain-containing protein</fullName>
    </submittedName>
</protein>
<dbReference type="EMBL" id="CP136051">
    <property type="protein sequence ID" value="WOK05245.1"/>
    <property type="molecule type" value="Genomic_DNA"/>
</dbReference>
<sequence>MENLGLTIEDVDSIKAVFSKYSQVEKVLLYGSRAMGNYKPASDIDLTLIGTGIDLGLQTQIEFDLDDLMLPYKFDISIYDRITTPEFISHIDRVGKVFYERKGSGNKVLRKHNVG</sequence>
<dbReference type="RefSeq" id="WP_317488007.1">
    <property type="nucleotide sequence ID" value="NZ_CP136051.1"/>
</dbReference>